<sequence length="577" mass="67520">MANIQNFSLINTYVSKTQKDFSLKSKSSAFSHFALDLLLNLQPDEIHESITDTNFLKERNFPSGHDRGIDAVYIQSNSGETTIIHFFNFKYTENFEKTQNHFPSTEIDKIVNFLTDLFAKDPKLIDDVNISLGNKIEEIWEIFESENPVFVVHILSNHYHTFEINEKKRFERSINQHSNFGIKYYTLTDLVQIVSKSSHKEINCKLRAIGKNFFEKSDGDIRALIVNLDARDVIRIVSSSEDLREDGGIENYELLKTTEIEEQAFEDNVRIYLKQRSKINKNIKQTALSNENHQFFYFNNGLTFTCDSFTYNKSIHSPIIEIKNLQVVNGSQTIHALYEAFLEDSEKVGNIDLLCRIYQTQSEKLSNKIAEYTNSQNPVNSRDIRSIDYVQIIIEKECIQRDYYYERKKGMYSDKPRSKRLDAEKVGQILMSLVNGLPSEAKNDKKSIFAEKYDEIFNESLNAELVITGYKIFDFIEEEKEKEINTKKFLSYCSYWILFLIGEIAKYKNVTITIQNLSILETFYPIAVKIIEKLRKVEIDYFSKQTSKYSDITFFKYNRPKKHFEELTEEDKKKLMG</sequence>
<evidence type="ECO:0000313" key="2">
    <source>
        <dbReference type="EMBL" id="MCW7528509.1"/>
    </source>
</evidence>
<dbReference type="RefSeq" id="WP_265353581.1">
    <property type="nucleotide sequence ID" value="NZ_JAMQPL010000043.1"/>
</dbReference>
<dbReference type="InterPro" id="IPR018891">
    <property type="entry name" value="AIPR_C"/>
</dbReference>
<organism evidence="3 4">
    <name type="scientific">Leptospira soteropolitanensis</name>
    <dbReference type="NCBI Taxonomy" id="2950025"/>
    <lineage>
        <taxon>Bacteria</taxon>
        <taxon>Pseudomonadati</taxon>
        <taxon>Spirochaetota</taxon>
        <taxon>Spirochaetia</taxon>
        <taxon>Leptospirales</taxon>
        <taxon>Leptospiraceae</taxon>
        <taxon>Leptospira</taxon>
    </lineage>
</organism>
<feature type="domain" description="Abortive phage infection protein C-terminal" evidence="1">
    <location>
        <begin position="265"/>
        <end position="514"/>
    </location>
</feature>
<dbReference type="Proteomes" id="UP001208912">
    <property type="component" value="Unassembled WGS sequence"/>
</dbReference>
<evidence type="ECO:0000313" key="5">
    <source>
        <dbReference type="Proteomes" id="UP001208912"/>
    </source>
</evidence>
<gene>
    <name evidence="2" type="ORF">ND861_19290</name>
    <name evidence="3" type="ORF">ND862_19220</name>
</gene>
<evidence type="ECO:0000259" key="1">
    <source>
        <dbReference type="Pfam" id="PF10592"/>
    </source>
</evidence>
<name>A0AAW5VLH1_9LEPT</name>
<accession>A0AAW5VLH1</accession>
<protein>
    <submittedName>
        <fullName evidence="3">AIPR family protein</fullName>
    </submittedName>
</protein>
<evidence type="ECO:0000313" key="4">
    <source>
        <dbReference type="Proteomes" id="UP001208540"/>
    </source>
</evidence>
<dbReference type="Pfam" id="PF10592">
    <property type="entry name" value="AIPR"/>
    <property type="match status" value="1"/>
</dbReference>
<dbReference type="EMBL" id="JAMQPL010000043">
    <property type="protein sequence ID" value="MCW7532356.1"/>
    <property type="molecule type" value="Genomic_DNA"/>
</dbReference>
<dbReference type="Proteomes" id="UP001208540">
    <property type="component" value="Unassembled WGS sequence"/>
</dbReference>
<reference evidence="3 5" key="1">
    <citation type="submission" date="2022-06" db="EMBL/GenBank/DDBJ databases">
        <title>Leptospira isolates from biofilms formed at urban environments.</title>
        <authorList>
            <person name="Ribeiro P.S."/>
            <person name="Sousa T."/>
            <person name="Carvalho N."/>
            <person name="Aburjaile F."/>
            <person name="Neves F."/>
            <person name="Oliveira D."/>
            <person name="Blanco L."/>
            <person name="Lima J."/>
            <person name="Costa F."/>
            <person name="Brenig B."/>
            <person name="Soares S."/>
            <person name="Ramos R."/>
            <person name="Goes-Neto A."/>
            <person name="Matiuzzi M."/>
            <person name="Azevedo V."/>
            <person name="Ristow P."/>
        </authorList>
    </citation>
    <scope>NUCLEOTIDE SEQUENCE</scope>
    <source>
        <strain evidence="2 5">VSF19</strain>
        <strain evidence="3">VSF20</strain>
    </source>
</reference>
<keyword evidence="5" id="KW-1185">Reference proteome</keyword>
<comment type="caution">
    <text evidence="3">The sequence shown here is derived from an EMBL/GenBank/DDBJ whole genome shotgun (WGS) entry which is preliminary data.</text>
</comment>
<dbReference type="AlphaFoldDB" id="A0AAW5VLH1"/>
<evidence type="ECO:0000313" key="3">
    <source>
        <dbReference type="EMBL" id="MCW7532356.1"/>
    </source>
</evidence>
<dbReference type="EMBL" id="JAMQPM010000050">
    <property type="protein sequence ID" value="MCW7528509.1"/>
    <property type="molecule type" value="Genomic_DNA"/>
</dbReference>
<proteinExistence type="predicted"/>